<dbReference type="PROSITE" id="PS52050">
    <property type="entry name" value="WYL"/>
    <property type="match status" value="1"/>
</dbReference>
<protein>
    <submittedName>
        <fullName evidence="4">WYL domain-containing protein</fullName>
    </submittedName>
</protein>
<dbReference type="EMBL" id="QSBI01000010">
    <property type="protein sequence ID" value="RGX10455.1"/>
    <property type="molecule type" value="Genomic_DNA"/>
</dbReference>
<name>A0A413ESB9_BACOV</name>
<evidence type="ECO:0000313" key="5">
    <source>
        <dbReference type="Proteomes" id="UP000286031"/>
    </source>
</evidence>
<evidence type="ECO:0000259" key="2">
    <source>
        <dbReference type="Pfam" id="PF25583"/>
    </source>
</evidence>
<dbReference type="RefSeq" id="WP_117512268.1">
    <property type="nucleotide sequence ID" value="NZ_JAQCPI010000009.1"/>
</dbReference>
<dbReference type="PANTHER" id="PTHR34580:SF9">
    <property type="entry name" value="SLL5097 PROTEIN"/>
    <property type="match status" value="1"/>
</dbReference>
<dbReference type="Proteomes" id="UP000424805">
    <property type="component" value="Unassembled WGS sequence"/>
</dbReference>
<dbReference type="AlphaFoldDB" id="A0A413ESB9"/>
<dbReference type="Pfam" id="PF25583">
    <property type="entry name" value="WCX"/>
    <property type="match status" value="1"/>
</dbReference>
<dbReference type="PANTHER" id="PTHR34580">
    <property type="match status" value="1"/>
</dbReference>
<dbReference type="Proteomes" id="UP000286031">
    <property type="component" value="Unassembled WGS sequence"/>
</dbReference>
<dbReference type="InterPro" id="IPR026881">
    <property type="entry name" value="WYL_dom"/>
</dbReference>
<evidence type="ECO:0000313" key="6">
    <source>
        <dbReference type="Proteomes" id="UP000424805"/>
    </source>
</evidence>
<accession>A0A413ESB9</accession>
<comment type="caution">
    <text evidence="4">The sequence shown here is derived from an EMBL/GenBank/DDBJ whole genome shotgun (WGS) entry which is preliminary data.</text>
</comment>
<evidence type="ECO:0000313" key="4">
    <source>
        <dbReference type="EMBL" id="RGX10455.1"/>
    </source>
</evidence>
<sequence length="301" mass="35643">MIQLQKYTWLIDTIRRAGKISLEEISDRWERNKDLSDYKPLSRATFNRWKDAIFSQFGIIISCQRAGGYLYYIENPEDIDEDELKKWMLDSFAVSNLISENLSLKDRIIVNQIPSAREYLATLLEAMQENRVASITYCAFNKAKSYTFPIEPYCVKLFENRWYVLAHNITYNDIRIYSLDRIEKLTITDERFYLPKDFSAAEYFSSYYGVVTSYDLKPERIVIRAYRDHIPYLKSLPLHHSQRVLEDNGEYADFELFLAPTYDFVMRLLHVGAMIEVISPTSLRKTMKGWISDMYNLYKND</sequence>
<proteinExistence type="predicted"/>
<dbReference type="EMBL" id="VWFP01000011">
    <property type="protein sequence ID" value="KAA4626692.1"/>
    <property type="molecule type" value="Genomic_DNA"/>
</dbReference>
<reference evidence="4 5" key="1">
    <citation type="submission" date="2018-08" db="EMBL/GenBank/DDBJ databases">
        <title>A genome reference for cultivated species of the human gut microbiota.</title>
        <authorList>
            <person name="Zou Y."/>
            <person name="Xue W."/>
            <person name="Luo G."/>
        </authorList>
    </citation>
    <scope>NUCLEOTIDE SEQUENCE [LARGE SCALE GENOMIC DNA]</scope>
    <source>
        <strain evidence="4 5">AF04-46</strain>
    </source>
</reference>
<gene>
    <name evidence="4" type="ORF">DWV35_10155</name>
    <name evidence="3" type="ORF">F3B90_12445</name>
</gene>
<evidence type="ECO:0000313" key="3">
    <source>
        <dbReference type="EMBL" id="KAA4626692.1"/>
    </source>
</evidence>
<dbReference type="Pfam" id="PF13280">
    <property type="entry name" value="WYL"/>
    <property type="match status" value="1"/>
</dbReference>
<organism evidence="4 5">
    <name type="scientific">Bacteroides ovatus</name>
    <dbReference type="NCBI Taxonomy" id="28116"/>
    <lineage>
        <taxon>Bacteria</taxon>
        <taxon>Pseudomonadati</taxon>
        <taxon>Bacteroidota</taxon>
        <taxon>Bacteroidia</taxon>
        <taxon>Bacteroidales</taxon>
        <taxon>Bacteroidaceae</taxon>
        <taxon>Bacteroides</taxon>
    </lineage>
</organism>
<dbReference type="InterPro" id="IPR051534">
    <property type="entry name" value="CBASS_pafABC_assoc_protein"/>
</dbReference>
<feature type="domain" description="WCX" evidence="2">
    <location>
        <begin position="218"/>
        <end position="294"/>
    </location>
</feature>
<reference evidence="3 6" key="2">
    <citation type="journal article" date="2019" name="Nat. Med.">
        <title>A library of human gut bacterial isolates paired with longitudinal multiomics data enables mechanistic microbiome research.</title>
        <authorList>
            <person name="Poyet M."/>
            <person name="Groussin M."/>
            <person name="Gibbons S.M."/>
            <person name="Avila-Pacheco J."/>
            <person name="Jiang X."/>
            <person name="Kearney S.M."/>
            <person name="Perrotta A.R."/>
            <person name="Berdy B."/>
            <person name="Zhao S."/>
            <person name="Lieberman T.D."/>
            <person name="Swanson P.K."/>
            <person name="Smith M."/>
            <person name="Roesemann S."/>
            <person name="Alexander J.E."/>
            <person name="Rich S.A."/>
            <person name="Livny J."/>
            <person name="Vlamakis H."/>
            <person name="Clish C."/>
            <person name="Bullock K."/>
            <person name="Deik A."/>
            <person name="Scott J."/>
            <person name="Pierce K.A."/>
            <person name="Xavier R.J."/>
            <person name="Alm E.J."/>
        </authorList>
    </citation>
    <scope>NUCLEOTIDE SEQUENCE [LARGE SCALE GENOMIC DNA]</scope>
    <source>
        <strain evidence="3 6">BIOML-A15</strain>
    </source>
</reference>
<evidence type="ECO:0000259" key="1">
    <source>
        <dbReference type="Pfam" id="PF13280"/>
    </source>
</evidence>
<dbReference type="InterPro" id="IPR057727">
    <property type="entry name" value="WCX_dom"/>
</dbReference>
<feature type="domain" description="WYL" evidence="1">
    <location>
        <begin position="118"/>
        <end position="186"/>
    </location>
</feature>